<keyword evidence="4 7" id="KW-0067">ATP-binding</keyword>
<feature type="region of interest" description="Disordered" evidence="5">
    <location>
        <begin position="533"/>
        <end position="561"/>
    </location>
</feature>
<reference evidence="8" key="1">
    <citation type="journal article" date="2019" name="Int. J. Syst. Evol. Microbiol.">
        <title>The Global Catalogue of Microorganisms (GCM) 10K type strain sequencing project: providing services to taxonomists for standard genome sequencing and annotation.</title>
        <authorList>
            <consortium name="The Broad Institute Genomics Platform"/>
            <consortium name="The Broad Institute Genome Sequencing Center for Infectious Disease"/>
            <person name="Wu L."/>
            <person name="Ma J."/>
        </authorList>
    </citation>
    <scope>NUCLEOTIDE SEQUENCE [LARGE SCALE GENOMIC DNA]</scope>
    <source>
        <strain evidence="8">JCM 15933</strain>
    </source>
</reference>
<dbReference type="InterPro" id="IPR050107">
    <property type="entry name" value="ABC_carbohydrate_import_ATPase"/>
</dbReference>
<dbReference type="CDD" id="cd03216">
    <property type="entry name" value="ABC_Carb_Monos_I"/>
    <property type="match status" value="1"/>
</dbReference>
<dbReference type="InterPro" id="IPR003593">
    <property type="entry name" value="AAA+_ATPase"/>
</dbReference>
<evidence type="ECO:0000256" key="1">
    <source>
        <dbReference type="ARBA" id="ARBA00022448"/>
    </source>
</evidence>
<name>A0ABP4L9A7_9ACTN</name>
<dbReference type="PANTHER" id="PTHR43790:SF9">
    <property type="entry name" value="GALACTOFURANOSE TRANSPORTER ATP-BINDING PROTEIN YTFR"/>
    <property type="match status" value="1"/>
</dbReference>
<dbReference type="SUPFAM" id="SSF52540">
    <property type="entry name" value="P-loop containing nucleoside triphosphate hydrolases"/>
    <property type="match status" value="2"/>
</dbReference>
<dbReference type="EMBL" id="BAAAQD010000006">
    <property type="protein sequence ID" value="GAA1516630.1"/>
    <property type="molecule type" value="Genomic_DNA"/>
</dbReference>
<evidence type="ECO:0000259" key="6">
    <source>
        <dbReference type="PROSITE" id="PS50893"/>
    </source>
</evidence>
<dbReference type="PROSITE" id="PS00211">
    <property type="entry name" value="ABC_TRANSPORTER_1"/>
    <property type="match status" value="1"/>
</dbReference>
<accession>A0ABP4L9A7</accession>
<feature type="compositionally biased region" description="Basic and acidic residues" evidence="5">
    <location>
        <begin position="548"/>
        <end position="561"/>
    </location>
</feature>
<evidence type="ECO:0000256" key="4">
    <source>
        <dbReference type="ARBA" id="ARBA00022840"/>
    </source>
</evidence>
<dbReference type="Pfam" id="PF00005">
    <property type="entry name" value="ABC_tran"/>
    <property type="match status" value="2"/>
</dbReference>
<proteinExistence type="predicted"/>
<evidence type="ECO:0000256" key="5">
    <source>
        <dbReference type="SAM" id="MobiDB-lite"/>
    </source>
</evidence>
<dbReference type="RefSeq" id="WP_344502920.1">
    <property type="nucleotide sequence ID" value="NZ_BAAAQD010000006.1"/>
</dbReference>
<keyword evidence="1" id="KW-0813">Transport</keyword>
<dbReference type="SMART" id="SM00382">
    <property type="entry name" value="AAA"/>
    <property type="match status" value="2"/>
</dbReference>
<gene>
    <name evidence="7" type="ORF">GCM10009827_034270</name>
</gene>
<feature type="domain" description="ABC transporter" evidence="6">
    <location>
        <begin position="8"/>
        <end position="244"/>
    </location>
</feature>
<keyword evidence="2" id="KW-0677">Repeat</keyword>
<keyword evidence="3" id="KW-0547">Nucleotide-binding</keyword>
<dbReference type="InterPro" id="IPR003439">
    <property type="entry name" value="ABC_transporter-like_ATP-bd"/>
</dbReference>
<dbReference type="Proteomes" id="UP001501470">
    <property type="component" value="Unassembled WGS sequence"/>
</dbReference>
<evidence type="ECO:0000256" key="3">
    <source>
        <dbReference type="ARBA" id="ARBA00022741"/>
    </source>
</evidence>
<organism evidence="7 8">
    <name type="scientific">Dactylosporangium maewongense</name>
    <dbReference type="NCBI Taxonomy" id="634393"/>
    <lineage>
        <taxon>Bacteria</taxon>
        <taxon>Bacillati</taxon>
        <taxon>Actinomycetota</taxon>
        <taxon>Actinomycetes</taxon>
        <taxon>Micromonosporales</taxon>
        <taxon>Micromonosporaceae</taxon>
        <taxon>Dactylosporangium</taxon>
    </lineage>
</organism>
<dbReference type="PROSITE" id="PS50893">
    <property type="entry name" value="ABC_TRANSPORTER_2"/>
    <property type="match status" value="2"/>
</dbReference>
<dbReference type="Gene3D" id="3.40.50.300">
    <property type="entry name" value="P-loop containing nucleotide triphosphate hydrolases"/>
    <property type="match status" value="2"/>
</dbReference>
<dbReference type="CDD" id="cd03215">
    <property type="entry name" value="ABC_Carb_Monos_II"/>
    <property type="match status" value="1"/>
</dbReference>
<comment type="caution">
    <text evidence="7">The sequence shown here is derived from an EMBL/GenBank/DDBJ whole genome shotgun (WGS) entry which is preliminary data.</text>
</comment>
<evidence type="ECO:0000313" key="8">
    <source>
        <dbReference type="Proteomes" id="UP001501470"/>
    </source>
</evidence>
<dbReference type="GO" id="GO:0005524">
    <property type="term" value="F:ATP binding"/>
    <property type="evidence" value="ECO:0007669"/>
    <property type="project" value="UniProtKB-KW"/>
</dbReference>
<protein>
    <submittedName>
        <fullName evidence="7">Sugar ABC transporter ATP-binding protein</fullName>
    </submittedName>
</protein>
<feature type="domain" description="ABC transporter" evidence="6">
    <location>
        <begin position="265"/>
        <end position="512"/>
    </location>
</feature>
<feature type="compositionally biased region" description="Low complexity" evidence="5">
    <location>
        <begin position="533"/>
        <end position="547"/>
    </location>
</feature>
<dbReference type="InterPro" id="IPR017871">
    <property type="entry name" value="ABC_transporter-like_CS"/>
</dbReference>
<evidence type="ECO:0000313" key="7">
    <source>
        <dbReference type="EMBL" id="GAA1516630.1"/>
    </source>
</evidence>
<evidence type="ECO:0000256" key="2">
    <source>
        <dbReference type="ARBA" id="ARBA00022737"/>
    </source>
</evidence>
<keyword evidence="8" id="KW-1185">Reference proteome</keyword>
<sequence length="561" mass="58310">MSATQALVTMTGITKQFGGVVACAGVDFSVRTGEVHALLGENGAGKSTLMNVLSGVVTDYTGQITVGGEPVRFQGPADAQAAGIATIHQELDLVPGLSVAENLVLGREPRNRLRLLDRRAMLGNAREQLRQLGAELDPRRPVGALRVGEQQLVEIAKALSLDARVLVMDEPTAALADAEVRRLFATIDELRRRGVGIVYISHRMEEIERIADRATVLRNGGVAGTVDPRAAGPGEIISLMVGRSVETLFGSAETEVRAEEGAPLLEVAGLAVRPRTRRPGRCEPAGVTLTVRAGEIVGLAGLMGAGRTELLETLFGAGPAGRRSGSVRLDGAPYAPGGPRRALRHGVGFVPEDRRGSALVLGHSTGRSIALTALDRLSTAGIVRRRRERAAVLGKIAELAIKTPSTAVPVGALSGGNQQKVVFARQLLARPRLLLLDEPTRGVDIGAKAEIYRLLHRLADDGMGILLASSELPELLGVCDRIVVLRAGRTVADLPAARTDAAAVLAAAMGTTRAAAVSATDAPAPGADIEVAGAAGTPAAAATGEGVATHEKPDHSSRESA</sequence>
<dbReference type="PANTHER" id="PTHR43790">
    <property type="entry name" value="CARBOHYDRATE TRANSPORT ATP-BINDING PROTEIN MG119-RELATED"/>
    <property type="match status" value="1"/>
</dbReference>
<dbReference type="InterPro" id="IPR027417">
    <property type="entry name" value="P-loop_NTPase"/>
</dbReference>